<dbReference type="AlphaFoldDB" id="A0A5R9GLT3"/>
<dbReference type="Pfam" id="PF09823">
    <property type="entry name" value="DUF2357"/>
    <property type="match status" value="1"/>
</dbReference>
<keyword evidence="3" id="KW-1185">Reference proteome</keyword>
<sequence>MAPLSSGDKFRVRQPGGEWAPLAEAYLREATEYEWTWETEEMPERLAMGGVPLAYRSGKNGVEGRFITPFQSGHVEFALNRESYPNYVYPDERKLTTAQFELMMTDILEEADVCFQYAGLTLPMESEGKDRRISWAQWNYVDYGFQELAGIVRRILERPLRRLRNEEVLMRREQVKSVSVATTRWLERHYGDDEGGAAIPPHVVTSIRREHYGIYENALLKRFLSELQGLLLQYMVCGLPEVQEKARTYMDRVQYWLRQELFQGIAAHRGPIQVSTILRKHPVYRLGYLWFERLYRHGKARWGFGVPFPLKDTFALYEIWCYMQLVRLFRRKGLLQETQALYRTAGERLFLSLAKHRESRVSLVEGYALYYQRVFRWNSPTLYSFTQQMEPDITIEDGKRVLVFDPKYRVPANVGTALGEMHKYRDGIVSRENDSPAVEAVFILTPSRGGPEDELRYFQEWYHERYRMGAIELAPGKGESEALERAVDRFFRSGL</sequence>
<evidence type="ECO:0000313" key="2">
    <source>
        <dbReference type="EMBL" id="TLS54113.1"/>
    </source>
</evidence>
<dbReference type="OrthoDB" id="11970at2"/>
<dbReference type="Proteomes" id="UP000309676">
    <property type="component" value="Unassembled WGS sequence"/>
</dbReference>
<proteinExistence type="predicted"/>
<evidence type="ECO:0000313" key="3">
    <source>
        <dbReference type="Proteomes" id="UP000309676"/>
    </source>
</evidence>
<dbReference type="EMBL" id="VCIW01000001">
    <property type="protein sequence ID" value="TLS54113.1"/>
    <property type="molecule type" value="Genomic_DNA"/>
</dbReference>
<name>A0A5R9GLT3_9BACL</name>
<reference evidence="2 3" key="1">
    <citation type="submission" date="2019-05" db="EMBL/GenBank/DDBJ databases">
        <authorList>
            <person name="Narsing Rao M.P."/>
            <person name="Li W.J."/>
        </authorList>
    </citation>
    <scope>NUCLEOTIDE SEQUENCE [LARGE SCALE GENOMIC DNA]</scope>
    <source>
        <strain evidence="2 3">SYSU_K30003</strain>
    </source>
</reference>
<protein>
    <submittedName>
        <fullName evidence="2">DUF2357 domain-containing protein</fullName>
    </submittedName>
</protein>
<dbReference type="InterPro" id="IPR018633">
    <property type="entry name" value="DUF2357"/>
</dbReference>
<dbReference type="RefSeq" id="WP_138191905.1">
    <property type="nucleotide sequence ID" value="NZ_VCIW01000001.1"/>
</dbReference>
<evidence type="ECO:0000259" key="1">
    <source>
        <dbReference type="Pfam" id="PF09823"/>
    </source>
</evidence>
<accession>A0A5R9GLT3</accession>
<feature type="domain" description="DUF2357" evidence="1">
    <location>
        <begin position="93"/>
        <end position="285"/>
    </location>
</feature>
<organism evidence="2 3">
    <name type="scientific">Paenibacillus antri</name>
    <dbReference type="NCBI Taxonomy" id="2582848"/>
    <lineage>
        <taxon>Bacteria</taxon>
        <taxon>Bacillati</taxon>
        <taxon>Bacillota</taxon>
        <taxon>Bacilli</taxon>
        <taxon>Bacillales</taxon>
        <taxon>Paenibacillaceae</taxon>
        <taxon>Paenibacillus</taxon>
    </lineage>
</organism>
<dbReference type="Pfam" id="PF04411">
    <property type="entry name" value="PDDEXK_7"/>
    <property type="match status" value="1"/>
</dbReference>
<dbReference type="InterPro" id="IPR007505">
    <property type="entry name" value="PDDEXK_7"/>
</dbReference>
<gene>
    <name evidence="2" type="ORF">FE782_01850</name>
</gene>
<comment type="caution">
    <text evidence="2">The sequence shown here is derived from an EMBL/GenBank/DDBJ whole genome shotgun (WGS) entry which is preliminary data.</text>
</comment>